<dbReference type="PANTHER" id="PTHR21716">
    <property type="entry name" value="TRANSMEMBRANE PROTEIN"/>
    <property type="match status" value="1"/>
</dbReference>
<feature type="transmembrane region" description="Helical" evidence="6">
    <location>
        <begin position="263"/>
        <end position="281"/>
    </location>
</feature>
<feature type="transmembrane region" description="Helical" evidence="6">
    <location>
        <begin position="199"/>
        <end position="217"/>
    </location>
</feature>
<evidence type="ECO:0000256" key="5">
    <source>
        <dbReference type="ARBA" id="ARBA00023136"/>
    </source>
</evidence>
<keyword evidence="5 6" id="KW-0472">Membrane</keyword>
<dbReference type="GO" id="GO:0055085">
    <property type="term" value="P:transmembrane transport"/>
    <property type="evidence" value="ECO:0007669"/>
    <property type="project" value="TreeGrafter"/>
</dbReference>
<feature type="transmembrane region" description="Helical" evidence="6">
    <location>
        <begin position="12"/>
        <end position="31"/>
    </location>
</feature>
<reference evidence="7" key="1">
    <citation type="journal article" date="2014" name="Int. J. Syst. Evol. Microbiol.">
        <title>Complete genome sequence of Corynebacterium casei LMG S-19264T (=DSM 44701T), isolated from a smear-ripened cheese.</title>
        <authorList>
            <consortium name="US DOE Joint Genome Institute (JGI-PGF)"/>
            <person name="Walter F."/>
            <person name="Albersmeier A."/>
            <person name="Kalinowski J."/>
            <person name="Ruckert C."/>
        </authorList>
    </citation>
    <scope>NUCLEOTIDE SEQUENCE</scope>
    <source>
        <strain evidence="7">KCTC 22169</strain>
    </source>
</reference>
<evidence type="ECO:0000256" key="3">
    <source>
        <dbReference type="ARBA" id="ARBA00022692"/>
    </source>
</evidence>
<comment type="caution">
    <text evidence="7">The sequence shown here is derived from an EMBL/GenBank/DDBJ whole genome shotgun (WGS) entry which is preliminary data.</text>
</comment>
<accession>A0A918JZF9</accession>
<evidence type="ECO:0000313" key="7">
    <source>
        <dbReference type="EMBL" id="GGX39925.1"/>
    </source>
</evidence>
<dbReference type="EMBL" id="BMXR01000001">
    <property type="protein sequence ID" value="GGX39925.1"/>
    <property type="molecule type" value="Genomic_DNA"/>
</dbReference>
<feature type="transmembrane region" description="Helical" evidence="6">
    <location>
        <begin position="143"/>
        <end position="166"/>
    </location>
</feature>
<evidence type="ECO:0000256" key="2">
    <source>
        <dbReference type="ARBA" id="ARBA00009773"/>
    </source>
</evidence>
<protein>
    <submittedName>
        <fullName evidence="7">Membrane protein</fullName>
    </submittedName>
</protein>
<dbReference type="AlphaFoldDB" id="A0A918JZF9"/>
<evidence type="ECO:0000256" key="4">
    <source>
        <dbReference type="ARBA" id="ARBA00022989"/>
    </source>
</evidence>
<feature type="transmembrane region" description="Helical" evidence="6">
    <location>
        <begin position="301"/>
        <end position="327"/>
    </location>
</feature>
<organism evidence="7 8">
    <name type="scientific">Saccharospirillum salsuginis</name>
    <dbReference type="NCBI Taxonomy" id="418750"/>
    <lineage>
        <taxon>Bacteria</taxon>
        <taxon>Pseudomonadati</taxon>
        <taxon>Pseudomonadota</taxon>
        <taxon>Gammaproteobacteria</taxon>
        <taxon>Oceanospirillales</taxon>
        <taxon>Saccharospirillaceae</taxon>
        <taxon>Saccharospirillum</taxon>
    </lineage>
</organism>
<keyword evidence="4 6" id="KW-1133">Transmembrane helix</keyword>
<feature type="transmembrane region" description="Helical" evidence="6">
    <location>
        <begin position="237"/>
        <end position="256"/>
    </location>
</feature>
<sequence>MNRKSLSPITDAPLARALVVIAALVVILAGMRVAQPILVPFLMATFLAVLTSPAVRWLVRYKIPTGVAIGGVVVLVFGVLYGIGSLVATSADEFFGRIPEYERQLDQWIGLLRERAPWLATDLRSSLQSMAPPDSFISFAGRLFSGLGSFLLAIVLTIFILIFMLYEAQVIQDKLHRALGNNHSVEYAQRFTRSVQRYLVIKSLVSALTGLVVWGFLELINIDYPILWATFAFLMNFIPNIGSLIAAVPAIILATIQQGIPGMLISMAGYGAINAIIGNLLEPRMMGRSLDLSTLVVFVSLIFWGWVLGPVGTLLAVPLTVVVKIGLEVYPKTRWLAILLSQ</sequence>
<gene>
    <name evidence="7" type="primary">tqsA</name>
    <name evidence="7" type="ORF">GCM10007392_03100</name>
</gene>
<comment type="subcellular location">
    <subcellularLocation>
        <location evidence="1">Membrane</location>
        <topology evidence="1">Multi-pass membrane protein</topology>
    </subcellularLocation>
</comment>
<evidence type="ECO:0000256" key="6">
    <source>
        <dbReference type="SAM" id="Phobius"/>
    </source>
</evidence>
<evidence type="ECO:0000313" key="8">
    <source>
        <dbReference type="Proteomes" id="UP000626148"/>
    </source>
</evidence>
<proteinExistence type="inferred from homology"/>
<dbReference type="Proteomes" id="UP000626148">
    <property type="component" value="Unassembled WGS sequence"/>
</dbReference>
<name>A0A918JZF9_9GAMM</name>
<dbReference type="RefSeq" id="WP_189606732.1">
    <property type="nucleotide sequence ID" value="NZ_BMXR01000001.1"/>
</dbReference>
<keyword evidence="3 6" id="KW-0812">Transmembrane</keyword>
<dbReference type="GO" id="GO:0016020">
    <property type="term" value="C:membrane"/>
    <property type="evidence" value="ECO:0007669"/>
    <property type="project" value="UniProtKB-SubCell"/>
</dbReference>
<feature type="transmembrane region" description="Helical" evidence="6">
    <location>
        <begin position="37"/>
        <end position="59"/>
    </location>
</feature>
<dbReference type="InterPro" id="IPR002549">
    <property type="entry name" value="AI-2E-like"/>
</dbReference>
<evidence type="ECO:0000256" key="1">
    <source>
        <dbReference type="ARBA" id="ARBA00004141"/>
    </source>
</evidence>
<keyword evidence="8" id="KW-1185">Reference proteome</keyword>
<dbReference type="PANTHER" id="PTHR21716:SF64">
    <property type="entry name" value="AI-2 TRANSPORT PROTEIN TQSA"/>
    <property type="match status" value="1"/>
</dbReference>
<reference evidence="7" key="2">
    <citation type="submission" date="2020-09" db="EMBL/GenBank/DDBJ databases">
        <authorList>
            <person name="Sun Q."/>
            <person name="Kim S."/>
        </authorList>
    </citation>
    <scope>NUCLEOTIDE SEQUENCE</scope>
    <source>
        <strain evidence="7">KCTC 22169</strain>
    </source>
</reference>
<comment type="similarity">
    <text evidence="2">Belongs to the autoinducer-2 exporter (AI-2E) (TC 2.A.86) family.</text>
</comment>
<dbReference type="Pfam" id="PF01594">
    <property type="entry name" value="AI-2E_transport"/>
    <property type="match status" value="1"/>
</dbReference>
<feature type="transmembrane region" description="Helical" evidence="6">
    <location>
        <begin position="66"/>
        <end position="88"/>
    </location>
</feature>